<sequence length="281" mass="30814">MFLRQLKLSSSLTPIYRFSTEALKNVKVERVGRNQNVGIVALNKRPFNSLSTDLMADVAQSIRAFEKDNTIGAIILTSTSTKYFTCGADIRQMLLSNDFFEIAGGTFLTNWNCFELCSKPIIAAVNGYVFGGGTEISLACDIIYAADNSLFSQPEINIGTIPGAGGTQRLTRCVGKSLAMEMILTGNRITAEEALRAKLISKIVPVDQLRDEAIKLGEKIADQSILISGMVKEAVNQSFETTLAEGLNYERGLFHKTFATNDRKEGMAAFAEKRKPKWSSS</sequence>
<proteinExistence type="predicted"/>
<reference evidence="2" key="1">
    <citation type="submission" date="2022-11" db="UniProtKB">
        <authorList>
            <consortium name="WormBaseParasite"/>
        </authorList>
    </citation>
    <scope>IDENTIFICATION</scope>
</reference>
<protein>
    <submittedName>
        <fullName evidence="2">Enoyl-CoA hydratase</fullName>
    </submittedName>
</protein>
<name>A0AC35GW76_9BILA</name>
<accession>A0AC35GW76</accession>
<dbReference type="WBParaSite" id="PS1159_v2.g9405.t1">
    <property type="protein sequence ID" value="PS1159_v2.g9405.t1"/>
    <property type="gene ID" value="PS1159_v2.g9405"/>
</dbReference>
<evidence type="ECO:0000313" key="2">
    <source>
        <dbReference type="WBParaSite" id="PS1159_v2.g9405.t1"/>
    </source>
</evidence>
<dbReference type="Proteomes" id="UP000887580">
    <property type="component" value="Unplaced"/>
</dbReference>
<organism evidence="1 2">
    <name type="scientific">Panagrolaimus sp. PS1159</name>
    <dbReference type="NCBI Taxonomy" id="55785"/>
    <lineage>
        <taxon>Eukaryota</taxon>
        <taxon>Metazoa</taxon>
        <taxon>Ecdysozoa</taxon>
        <taxon>Nematoda</taxon>
        <taxon>Chromadorea</taxon>
        <taxon>Rhabditida</taxon>
        <taxon>Tylenchina</taxon>
        <taxon>Panagrolaimomorpha</taxon>
        <taxon>Panagrolaimoidea</taxon>
        <taxon>Panagrolaimidae</taxon>
        <taxon>Panagrolaimus</taxon>
    </lineage>
</organism>
<evidence type="ECO:0000313" key="1">
    <source>
        <dbReference type="Proteomes" id="UP000887580"/>
    </source>
</evidence>